<dbReference type="AlphaFoldDB" id="A0A2W2ES49"/>
<keyword evidence="2" id="KW-0472">Membrane</keyword>
<accession>A0A2W2ES49</accession>
<feature type="transmembrane region" description="Helical" evidence="2">
    <location>
        <begin position="32"/>
        <end position="57"/>
    </location>
</feature>
<proteinExistence type="predicted"/>
<evidence type="ECO:0000313" key="3">
    <source>
        <dbReference type="EMBL" id="PZG27122.1"/>
    </source>
</evidence>
<dbReference type="Proteomes" id="UP000248544">
    <property type="component" value="Unassembled WGS sequence"/>
</dbReference>
<dbReference type="EMBL" id="POUA01000422">
    <property type="protein sequence ID" value="PZG27122.1"/>
    <property type="molecule type" value="Genomic_DNA"/>
</dbReference>
<keyword evidence="4" id="KW-1185">Reference proteome</keyword>
<evidence type="ECO:0000313" key="4">
    <source>
        <dbReference type="Proteomes" id="UP000248544"/>
    </source>
</evidence>
<reference evidence="3 4" key="1">
    <citation type="submission" date="2018-01" db="EMBL/GenBank/DDBJ databases">
        <title>Draft genome sequence of Sphaerisporangium sp. 7K107.</title>
        <authorList>
            <person name="Sahin N."/>
            <person name="Saygin H."/>
            <person name="Ay H."/>
        </authorList>
    </citation>
    <scope>NUCLEOTIDE SEQUENCE [LARGE SCALE GENOMIC DNA]</scope>
    <source>
        <strain evidence="3 4">7K107</strain>
    </source>
</reference>
<dbReference type="PANTHER" id="PTHR42305:SF1">
    <property type="entry name" value="MEMBRANE PROTEIN RV1733C-RELATED"/>
    <property type="match status" value="1"/>
</dbReference>
<keyword evidence="2" id="KW-0812">Transmembrane</keyword>
<dbReference type="PANTHER" id="PTHR42305">
    <property type="entry name" value="MEMBRANE PROTEIN RV1733C-RELATED"/>
    <property type="match status" value="1"/>
</dbReference>
<gene>
    <name evidence="3" type="ORF">C1I98_33575</name>
</gene>
<comment type="caution">
    <text evidence="3">The sequence shown here is derived from an EMBL/GenBank/DDBJ whole genome shotgun (WGS) entry which is preliminary data.</text>
</comment>
<evidence type="ECO:0000256" key="1">
    <source>
        <dbReference type="SAM" id="MobiDB-lite"/>
    </source>
</evidence>
<organism evidence="3 4">
    <name type="scientific">Spongiactinospora gelatinilytica</name>
    <dbReference type="NCBI Taxonomy" id="2666298"/>
    <lineage>
        <taxon>Bacteria</taxon>
        <taxon>Bacillati</taxon>
        <taxon>Actinomycetota</taxon>
        <taxon>Actinomycetes</taxon>
        <taxon>Streptosporangiales</taxon>
        <taxon>Streptosporangiaceae</taxon>
        <taxon>Spongiactinospora</taxon>
    </lineage>
</organism>
<sequence length="204" mass="22137">MVEMSQNAIVRLGRWLGLGPNPLRRRWDRIEAAGRVTALIGLVVSVVAGIIVATGAYQAHERAVQSEARSSQPATARLLTDPAMMNPPPAASSGRAAGSGFAQARWTAPDGSVRQGTIPAAAVWRAGQDVTIRVDANGTPVGDNRANRFTPLSAVMMAISFPIGASALLWLALLGLRALVERRTLREWEDEWRTVEPRWRKRII</sequence>
<evidence type="ECO:0008006" key="5">
    <source>
        <dbReference type="Google" id="ProtNLM"/>
    </source>
</evidence>
<protein>
    <recommendedName>
        <fullName evidence="5">Transmembrane protein</fullName>
    </recommendedName>
</protein>
<evidence type="ECO:0000256" key="2">
    <source>
        <dbReference type="SAM" id="Phobius"/>
    </source>
</evidence>
<feature type="region of interest" description="Disordered" evidence="1">
    <location>
        <begin position="80"/>
        <end position="101"/>
    </location>
</feature>
<feature type="transmembrane region" description="Helical" evidence="2">
    <location>
        <begin position="154"/>
        <end position="176"/>
    </location>
</feature>
<keyword evidence="2" id="KW-1133">Transmembrane helix</keyword>
<feature type="compositionally biased region" description="Low complexity" evidence="1">
    <location>
        <begin position="91"/>
        <end position="101"/>
    </location>
</feature>
<name>A0A2W2ES49_9ACTN</name>
<dbReference type="InterPro" id="IPR039708">
    <property type="entry name" value="MT1774/Rv1733c-like"/>
</dbReference>